<evidence type="ECO:0000313" key="1">
    <source>
        <dbReference type="EMBL" id="EQD64250.1"/>
    </source>
</evidence>
<dbReference type="AlphaFoldDB" id="T1CC77"/>
<organism evidence="1">
    <name type="scientific">mine drainage metagenome</name>
    <dbReference type="NCBI Taxonomy" id="410659"/>
    <lineage>
        <taxon>unclassified sequences</taxon>
        <taxon>metagenomes</taxon>
        <taxon>ecological metagenomes</taxon>
    </lineage>
</organism>
<proteinExistence type="predicted"/>
<feature type="non-terminal residue" evidence="1">
    <location>
        <position position="245"/>
    </location>
</feature>
<reference evidence="1" key="1">
    <citation type="submission" date="2013-08" db="EMBL/GenBank/DDBJ databases">
        <authorList>
            <person name="Mendez C."/>
            <person name="Richter M."/>
            <person name="Ferrer M."/>
            <person name="Sanchez J."/>
        </authorList>
    </citation>
    <scope>NUCLEOTIDE SEQUENCE</scope>
</reference>
<sequence>MRVGISLKDATQDIGFRGIGIWAGVAGADSLRVATKNASDPNEYELVVDCAKLRTFFRSDNARTKPLIEALNECAGFRRRAMNRAPGTEVTLEGIIEPFKPLLDSDAVRAYLTRECPVSFEKGFTYADTVNRFLRKNVPGYRSVRVLLDGTPVRGLHVEARTQQPILGTIDSPGAKTKSSLARYWMCHPKAVGRPEEGYDRGLRIRVRNFVVVQPESLRAILEQRGLKSLHLYNYWVGEIHATHP</sequence>
<protein>
    <submittedName>
        <fullName evidence="1">HSP90 family molecular chaperone-like protein</fullName>
    </submittedName>
</protein>
<accession>T1CC77</accession>
<reference evidence="1" key="2">
    <citation type="journal article" date="2014" name="ISME J.">
        <title>Microbial stratification in low pH oxic and suboxic macroscopic growths along an acid mine drainage.</title>
        <authorList>
            <person name="Mendez-Garcia C."/>
            <person name="Mesa V."/>
            <person name="Sprenger R.R."/>
            <person name="Richter M."/>
            <person name="Diez M.S."/>
            <person name="Solano J."/>
            <person name="Bargiela R."/>
            <person name="Golyshina O.V."/>
            <person name="Manteca A."/>
            <person name="Ramos J.L."/>
            <person name="Gallego J.R."/>
            <person name="Llorente I."/>
            <person name="Martins Dos Santos V.A."/>
            <person name="Jensen O.N."/>
            <person name="Pelaez A.I."/>
            <person name="Sanchez J."/>
            <person name="Ferrer M."/>
        </authorList>
    </citation>
    <scope>NUCLEOTIDE SEQUENCE</scope>
</reference>
<dbReference type="EMBL" id="AUZZ01001475">
    <property type="protein sequence ID" value="EQD64250.1"/>
    <property type="molecule type" value="Genomic_DNA"/>
</dbReference>
<gene>
    <name evidence="1" type="ORF">B2A_02100</name>
</gene>
<name>T1CC77_9ZZZZ</name>
<comment type="caution">
    <text evidence="1">The sequence shown here is derived from an EMBL/GenBank/DDBJ whole genome shotgun (WGS) entry which is preliminary data.</text>
</comment>